<reference evidence="3" key="1">
    <citation type="submission" date="2020-01" db="EMBL/GenBank/DDBJ databases">
        <title>Draft genome sequence of the Termite Coptotermes fromosanus.</title>
        <authorList>
            <person name="Itakura S."/>
            <person name="Yosikawa Y."/>
            <person name="Umezawa K."/>
        </authorList>
    </citation>
    <scope>NUCLEOTIDE SEQUENCE [LARGE SCALE GENOMIC DNA]</scope>
</reference>
<keyword evidence="3" id="KW-1185">Reference proteome</keyword>
<organism evidence="2 3">
    <name type="scientific">Coptotermes formosanus</name>
    <name type="common">Formosan subterranean termite</name>
    <dbReference type="NCBI Taxonomy" id="36987"/>
    <lineage>
        <taxon>Eukaryota</taxon>
        <taxon>Metazoa</taxon>
        <taxon>Ecdysozoa</taxon>
        <taxon>Arthropoda</taxon>
        <taxon>Hexapoda</taxon>
        <taxon>Insecta</taxon>
        <taxon>Pterygota</taxon>
        <taxon>Neoptera</taxon>
        <taxon>Polyneoptera</taxon>
        <taxon>Dictyoptera</taxon>
        <taxon>Blattodea</taxon>
        <taxon>Blattoidea</taxon>
        <taxon>Termitoidae</taxon>
        <taxon>Rhinotermitidae</taxon>
        <taxon>Coptotermes</taxon>
    </lineage>
</organism>
<dbReference type="PANTHER" id="PTHR15323:SF6">
    <property type="entry name" value="CELL DIVISION CYCLE PROTEIN 123 HOMOLOG"/>
    <property type="match status" value="1"/>
</dbReference>
<proteinExistence type="inferred from homology"/>
<dbReference type="AlphaFoldDB" id="A0A6L2PVF1"/>
<dbReference type="InParanoid" id="A0A6L2PVF1"/>
<evidence type="ECO:0000256" key="1">
    <source>
        <dbReference type="ARBA" id="ARBA00011047"/>
    </source>
</evidence>
<accession>A0A6L2PVF1</accession>
<gene>
    <name evidence="2" type="ORF">Cfor_11074</name>
</gene>
<dbReference type="Pfam" id="PF07065">
    <property type="entry name" value="D123"/>
    <property type="match status" value="1"/>
</dbReference>
<comment type="caution">
    <text evidence="2">The sequence shown here is derived from an EMBL/GenBank/DDBJ whole genome shotgun (WGS) entry which is preliminary data.</text>
</comment>
<sequence>MEDLNNLFTGLITSMLFIVQQRGSSRRIYGVSNLKTFGRNVTVPSQIILTPDMKTCSFQNWYHCFKDHTVRSVVIPICNNVVNYLLEDSTLVLPEEACISTSDKYTDHEGDTLDLDHTEEITSEIKQPSFPALSKALKDGINKLGGEVFVKLNWSAPLDAAWITSTKSLRCTSIEDIYLLLKSSDLLVKDLTCIMQQQPPENVSGYIVLKKWQNIDPGNEFRCFVCKQELIAVSQRDYKVYYVHLAQRKYQIMEDITKFFKEEIRGKFPIPNYTFDVVRQSSNKIQIIDFGPFDPNRTLPLLFTWGDLCARERNLTVESPIVEFRILGEDPGILPNPCTHYGVPQDLTTACHIDGSDSSVTDCAFEASSNVPE</sequence>
<name>A0A6L2PVF1_COPFO</name>
<dbReference type="EMBL" id="BLKM01000642">
    <property type="protein sequence ID" value="GFG36526.1"/>
    <property type="molecule type" value="Genomic_DNA"/>
</dbReference>
<dbReference type="GO" id="GO:0005737">
    <property type="term" value="C:cytoplasm"/>
    <property type="evidence" value="ECO:0007669"/>
    <property type="project" value="TreeGrafter"/>
</dbReference>
<dbReference type="Proteomes" id="UP000502823">
    <property type="component" value="Unassembled WGS sequence"/>
</dbReference>
<evidence type="ECO:0000313" key="2">
    <source>
        <dbReference type="EMBL" id="GFG36526.1"/>
    </source>
</evidence>
<dbReference type="InterPro" id="IPR009772">
    <property type="entry name" value="CDC123"/>
</dbReference>
<dbReference type="OrthoDB" id="360540at2759"/>
<dbReference type="PANTHER" id="PTHR15323">
    <property type="entry name" value="D123 PROTEIN"/>
    <property type="match status" value="1"/>
</dbReference>
<protein>
    <submittedName>
        <fullName evidence="2">Uncharacterized protein</fullName>
    </submittedName>
</protein>
<evidence type="ECO:0000313" key="3">
    <source>
        <dbReference type="Proteomes" id="UP000502823"/>
    </source>
</evidence>
<comment type="similarity">
    <text evidence="1">Belongs to the CDC123 family.</text>
</comment>